<feature type="signal peptide" evidence="1">
    <location>
        <begin position="1"/>
        <end position="18"/>
    </location>
</feature>
<dbReference type="OMA" id="IDACIPT"/>
<sequence>MNLKITLVISSLVCVIDACIPTQQIDPVTTTMATTTTTLTEAPFPCTVCPKIYDPTCQGLGIPDWLTGCPRAAEAGLEYGFGLLTTILPLLPATACTTIITCPLTTSLRIKTRFFGDLPAPVIYAWCEESGPDAGKWFTGAPVLTYELASLACTPIISG</sequence>
<reference evidence="3" key="1">
    <citation type="submission" date="2011-07" db="EMBL/GenBank/DDBJ databases">
        <authorList>
            <consortium name="Caenorhabditis brenneri Sequencing and Analysis Consortium"/>
            <person name="Wilson R.K."/>
        </authorList>
    </citation>
    <scope>NUCLEOTIDE SEQUENCE [LARGE SCALE GENOMIC DNA]</scope>
    <source>
        <strain evidence="3">PB2801</strain>
    </source>
</reference>
<dbReference type="FunCoup" id="G0MSW7">
    <property type="interactions" value="422"/>
</dbReference>
<dbReference type="Pfam" id="PF03380">
    <property type="entry name" value="DUF282"/>
    <property type="match status" value="1"/>
</dbReference>
<evidence type="ECO:0000256" key="1">
    <source>
        <dbReference type="SAM" id="SignalP"/>
    </source>
</evidence>
<name>G0MSW7_CAEBE</name>
<organism evidence="3">
    <name type="scientific">Caenorhabditis brenneri</name>
    <name type="common">Nematode worm</name>
    <dbReference type="NCBI Taxonomy" id="135651"/>
    <lineage>
        <taxon>Eukaryota</taxon>
        <taxon>Metazoa</taxon>
        <taxon>Ecdysozoa</taxon>
        <taxon>Nematoda</taxon>
        <taxon>Chromadorea</taxon>
        <taxon>Rhabditida</taxon>
        <taxon>Rhabditina</taxon>
        <taxon>Rhabditomorpha</taxon>
        <taxon>Rhabditoidea</taxon>
        <taxon>Rhabditidae</taxon>
        <taxon>Peloderinae</taxon>
        <taxon>Caenorhabditis</taxon>
    </lineage>
</organism>
<feature type="chain" id="PRO_5003404493" evidence="1">
    <location>
        <begin position="19"/>
        <end position="159"/>
    </location>
</feature>
<dbReference type="OrthoDB" id="160294at2759"/>
<dbReference type="AlphaFoldDB" id="G0MSW7"/>
<proteinExistence type="predicted"/>
<dbReference type="EMBL" id="GL379810">
    <property type="protein sequence ID" value="EGT43069.1"/>
    <property type="molecule type" value="Genomic_DNA"/>
</dbReference>
<keyword evidence="3" id="KW-1185">Reference proteome</keyword>
<dbReference type="InterPro" id="IPR005044">
    <property type="entry name" value="DUF282_CAE_spp"/>
</dbReference>
<dbReference type="InParanoid" id="G0MSW7"/>
<dbReference type="PANTHER" id="PTHR47921:SF1">
    <property type="entry name" value="C6 DOMAIN-CONTAINING PROTEIN-RELATED"/>
    <property type="match status" value="1"/>
</dbReference>
<keyword evidence="1" id="KW-0732">Signal</keyword>
<evidence type="ECO:0000313" key="3">
    <source>
        <dbReference type="Proteomes" id="UP000008068"/>
    </source>
</evidence>
<dbReference type="PANTHER" id="PTHR47921">
    <property type="entry name" value="PROTEIN CBG14847-RELATED"/>
    <property type="match status" value="1"/>
</dbReference>
<evidence type="ECO:0000313" key="2">
    <source>
        <dbReference type="EMBL" id="EGT43069.1"/>
    </source>
</evidence>
<accession>G0MSW7</accession>
<dbReference type="Proteomes" id="UP000008068">
    <property type="component" value="Unassembled WGS sequence"/>
</dbReference>
<protein>
    <submittedName>
        <fullName evidence="2">Uncharacterized protein</fullName>
    </submittedName>
</protein>
<gene>
    <name evidence="2" type="ORF">CAEBREN_00413</name>
</gene>
<dbReference type="HOGENOM" id="CLU_077488_0_0_1"/>